<keyword evidence="11" id="KW-1185">Reference proteome</keyword>
<dbReference type="Proteomes" id="UP000185478">
    <property type="component" value="Chromosome"/>
</dbReference>
<keyword evidence="5" id="KW-0479">Metal-binding</keyword>
<dbReference type="Pfam" id="PF12627">
    <property type="entry name" value="PolyA_pol_RNAbd"/>
    <property type="match status" value="1"/>
</dbReference>
<evidence type="ECO:0000256" key="5">
    <source>
        <dbReference type="ARBA" id="ARBA00022723"/>
    </source>
</evidence>
<evidence type="ECO:0000313" key="10">
    <source>
        <dbReference type="EMBL" id="APT85740.1"/>
    </source>
</evidence>
<feature type="coiled-coil region" evidence="8">
    <location>
        <begin position="402"/>
        <end position="429"/>
    </location>
</feature>
<keyword evidence="2" id="KW-0808">Transferase</keyword>
<dbReference type="FunFam" id="1.10.3090.10:FF:000002">
    <property type="entry name" value="CCA tRNA nucleotidyltransferase"/>
    <property type="match status" value="1"/>
</dbReference>
<evidence type="ECO:0000313" key="11">
    <source>
        <dbReference type="Proteomes" id="UP000185478"/>
    </source>
</evidence>
<dbReference type="OrthoDB" id="9805698at2"/>
<dbReference type="SMART" id="SM00471">
    <property type="entry name" value="HDc"/>
    <property type="match status" value="1"/>
</dbReference>
<dbReference type="RefSeq" id="WP_075728136.1">
    <property type="nucleotide sequence ID" value="NZ_CP009245.1"/>
</dbReference>
<keyword evidence="4" id="KW-0548">Nucleotidyltransferase</keyword>
<dbReference type="NCBIfam" id="TIGR02692">
    <property type="entry name" value="tRNA_CCA_actino"/>
    <property type="match status" value="1"/>
</dbReference>
<feature type="domain" description="HD/PDEase" evidence="9">
    <location>
        <begin position="269"/>
        <end position="435"/>
    </location>
</feature>
<dbReference type="CDD" id="cd00077">
    <property type="entry name" value="HDc"/>
    <property type="match status" value="1"/>
</dbReference>
<dbReference type="GO" id="GO:0046872">
    <property type="term" value="F:metal ion binding"/>
    <property type="evidence" value="ECO:0007669"/>
    <property type="project" value="UniProtKB-KW"/>
</dbReference>
<dbReference type="InterPro" id="IPR032828">
    <property type="entry name" value="PolyA_RNA-bd"/>
</dbReference>
<dbReference type="InterPro" id="IPR003607">
    <property type="entry name" value="HD/PDEase_dom"/>
</dbReference>
<dbReference type="InterPro" id="IPR006674">
    <property type="entry name" value="HD_domain"/>
</dbReference>
<dbReference type="KEGG" id="caqu:CAQU_12625"/>
<proteinExistence type="predicted"/>
<dbReference type="PANTHER" id="PTHR46173:SF1">
    <property type="entry name" value="CCA TRNA NUCLEOTIDYLTRANSFERASE 1, MITOCHONDRIAL"/>
    <property type="match status" value="1"/>
</dbReference>
<evidence type="ECO:0000256" key="3">
    <source>
        <dbReference type="ARBA" id="ARBA00022694"/>
    </source>
</evidence>
<protein>
    <submittedName>
        <fullName evidence="10">Poly(A) polymerase PcnA</fullName>
    </submittedName>
</protein>
<dbReference type="STRING" id="1431546.CAQU_12625"/>
<dbReference type="InterPro" id="IPR002646">
    <property type="entry name" value="PolA_pol_head_dom"/>
</dbReference>
<keyword evidence="7" id="KW-0460">Magnesium</keyword>
<name>A0A1L7CIQ1_9CORY</name>
<dbReference type="SUPFAM" id="SSF81301">
    <property type="entry name" value="Nucleotidyltransferase"/>
    <property type="match status" value="1"/>
</dbReference>
<dbReference type="InterPro" id="IPR050264">
    <property type="entry name" value="Bact_CCA-adding_enz_type3_sf"/>
</dbReference>
<organism evidence="10 11">
    <name type="scientific">Corynebacterium aquilae DSM 44791</name>
    <dbReference type="NCBI Taxonomy" id="1431546"/>
    <lineage>
        <taxon>Bacteria</taxon>
        <taxon>Bacillati</taxon>
        <taxon>Actinomycetota</taxon>
        <taxon>Actinomycetes</taxon>
        <taxon>Mycobacteriales</taxon>
        <taxon>Corynebacteriaceae</taxon>
        <taxon>Corynebacterium</taxon>
    </lineage>
</organism>
<dbReference type="GO" id="GO:0016779">
    <property type="term" value="F:nucleotidyltransferase activity"/>
    <property type="evidence" value="ECO:0007669"/>
    <property type="project" value="UniProtKB-KW"/>
</dbReference>
<dbReference type="Gene3D" id="1.10.3090.10">
    <property type="entry name" value="cca-adding enzyme, domain 2"/>
    <property type="match status" value="1"/>
</dbReference>
<dbReference type="CDD" id="cd05398">
    <property type="entry name" value="NT_ClassII-CCAase"/>
    <property type="match status" value="1"/>
</dbReference>
<dbReference type="Gene3D" id="3.30.460.10">
    <property type="entry name" value="Beta Polymerase, domain 2"/>
    <property type="match status" value="1"/>
</dbReference>
<accession>A0A1L7CIQ1</accession>
<dbReference type="InterPro" id="IPR014065">
    <property type="entry name" value="tRNA_adenylyltransferase"/>
</dbReference>
<dbReference type="GO" id="GO:0000049">
    <property type="term" value="F:tRNA binding"/>
    <property type="evidence" value="ECO:0007669"/>
    <property type="project" value="TreeGrafter"/>
</dbReference>
<evidence type="ECO:0000256" key="6">
    <source>
        <dbReference type="ARBA" id="ARBA00022741"/>
    </source>
</evidence>
<evidence type="ECO:0000256" key="2">
    <source>
        <dbReference type="ARBA" id="ARBA00022679"/>
    </source>
</evidence>
<evidence type="ECO:0000256" key="8">
    <source>
        <dbReference type="SAM" id="Coils"/>
    </source>
</evidence>
<sequence length="486" mass="54177">MTPTEKTQPDTRDDALRAAEKVLGDIAQRHRRLTAAFAEAGHELYLVGGPVRDALLGRVSADLDFTTSATPEIIQPILEQYGDVVWTAGIEFGTVSCEKDHEQLEITTFRADAYDRVSRNPVVRFGESLEDDLVRRDFRVNAIAARMFDDGHVEIHDPLGGLGDLVAGVIDTPGAPEDSFNDDPLRMLRAARFVSQLGFTIADRVKDAMSAMAEQLDRITVERVQAEFTKLMLGTTPWEGVDILVDTGLCERFLPEIPALKLAPDEHLQHKDVYAHSLTVLRQACDLEDNGPDLILRLGALLHDIGKPDTRAAKPGGGVTFHQHEVVGAKLVRHRLKALKYPKDVINAVNNLVFLHMRFYGYSDQAWTDSAVRRYVNDAGDLLDRLNKIVRADCTTRNKKKSARLSRAYDNLEQRIAELAEQEDLAKVRPDLDGGDIMRILGIAPGPTVGKAWSFLKELRLERGPLGVEEAEKELLAWWEENKPEA</sequence>
<dbReference type="GO" id="GO:0008033">
    <property type="term" value="P:tRNA processing"/>
    <property type="evidence" value="ECO:0007669"/>
    <property type="project" value="UniProtKB-KW"/>
</dbReference>
<evidence type="ECO:0000256" key="4">
    <source>
        <dbReference type="ARBA" id="ARBA00022695"/>
    </source>
</evidence>
<dbReference type="NCBIfam" id="TIGR00277">
    <property type="entry name" value="HDIG"/>
    <property type="match status" value="1"/>
</dbReference>
<dbReference type="EMBL" id="CP009245">
    <property type="protein sequence ID" value="APT85740.1"/>
    <property type="molecule type" value="Genomic_DNA"/>
</dbReference>
<dbReference type="Pfam" id="PF01966">
    <property type="entry name" value="HD"/>
    <property type="match status" value="1"/>
</dbReference>
<gene>
    <name evidence="10" type="ORF">CAQU_12625</name>
</gene>
<dbReference type="SUPFAM" id="SSF81891">
    <property type="entry name" value="Poly A polymerase C-terminal region-like"/>
    <property type="match status" value="1"/>
</dbReference>
<evidence type="ECO:0000256" key="7">
    <source>
        <dbReference type="ARBA" id="ARBA00022842"/>
    </source>
</evidence>
<dbReference type="GO" id="GO:0000166">
    <property type="term" value="F:nucleotide binding"/>
    <property type="evidence" value="ECO:0007669"/>
    <property type="project" value="UniProtKB-KW"/>
</dbReference>
<keyword evidence="3" id="KW-0819">tRNA processing</keyword>
<reference evidence="10 11" key="1">
    <citation type="submission" date="2014-08" db="EMBL/GenBank/DDBJ databases">
        <title>Complete genome sequence of Corynebacterium aquilae S-613T(T) (=DSM 44791(T)), isolated from the choana of a healthy golden eagle.</title>
        <authorList>
            <person name="Ruckert C."/>
            <person name="Albersmeier A."/>
            <person name="Winkler A."/>
            <person name="Kalinowski J."/>
        </authorList>
    </citation>
    <scope>NUCLEOTIDE SEQUENCE [LARGE SCALE GENOMIC DNA]</scope>
    <source>
        <strain evidence="10 11">S-613</strain>
    </source>
</reference>
<keyword evidence="8" id="KW-0175">Coiled coil</keyword>
<dbReference type="InterPro" id="IPR006675">
    <property type="entry name" value="HDIG_dom"/>
</dbReference>
<evidence type="ECO:0000259" key="9">
    <source>
        <dbReference type="SMART" id="SM00471"/>
    </source>
</evidence>
<dbReference type="AlphaFoldDB" id="A0A1L7CIQ1"/>
<evidence type="ECO:0000256" key="1">
    <source>
        <dbReference type="ARBA" id="ARBA00001946"/>
    </source>
</evidence>
<keyword evidence="6" id="KW-0547">Nucleotide-binding</keyword>
<dbReference type="PANTHER" id="PTHR46173">
    <property type="entry name" value="CCA TRNA NUCLEOTIDYLTRANSFERASE 1, MITOCHONDRIAL"/>
    <property type="match status" value="1"/>
</dbReference>
<comment type="cofactor">
    <cofactor evidence="1">
        <name>Mg(2+)</name>
        <dbReference type="ChEBI" id="CHEBI:18420"/>
    </cofactor>
</comment>
<dbReference type="InterPro" id="IPR043519">
    <property type="entry name" value="NT_sf"/>
</dbReference>
<dbReference type="Pfam" id="PF01743">
    <property type="entry name" value="PolyA_pol"/>
    <property type="match status" value="1"/>
</dbReference>